<dbReference type="EMBL" id="JEMG01000001">
    <property type="protein sequence ID" value="EYC52815.1"/>
    <property type="molecule type" value="Genomic_DNA"/>
</dbReference>
<dbReference type="Pfam" id="PF13729">
    <property type="entry name" value="TraF_2"/>
    <property type="match status" value="1"/>
</dbReference>
<protein>
    <submittedName>
        <fullName evidence="1">Uncharacterized protein</fullName>
    </submittedName>
</protein>
<sequence>MLQQGRGGQFRAGLLSFGLGYEIGALDDVEDQIDDASERLERFTITEAELTSQLSGNSSQAEAETALKNYVVNRVNTDVIDVVNPVLRSLAREGHVTVFGEAQVPLTPFVMTVEALGGSVVFDASFQAVANTSVVTRSLAALDSSAITVSASYVGPGPDATPGTSDDVYEANADFDYEDAENNESSVLVKGALVKQYGVGYSHNVWKSAASPESWASGWLTVGGRLKYYDLRLVRATVRLTDEDDAEDALDDAQSRDSTGLGLDLGAQWTSRHYTAGAWVNNLNSPQFKFNRLDLSGYSDPDVRAELQSGATYTMKPQMQLAGALHSADQHWVLDLATDVNAIKDPMGREYQWFSVGAGYVSNTFWVPGLRAGYRANQVGTQLSYLTAGLTWFGVNLDLAYGLKEIKYEGDTVPQSFMLNLSSSMTF</sequence>
<organism evidence="1 2">
    <name type="scientific">Hylemonella gracilis str. Niagara R</name>
    <dbReference type="NCBI Taxonomy" id="1458275"/>
    <lineage>
        <taxon>Bacteria</taxon>
        <taxon>Pseudomonadati</taxon>
        <taxon>Pseudomonadota</taxon>
        <taxon>Betaproteobacteria</taxon>
        <taxon>Burkholderiales</taxon>
        <taxon>Comamonadaceae</taxon>
        <taxon>Hylemonella</taxon>
    </lineage>
</organism>
<reference evidence="1 2" key="1">
    <citation type="submission" date="2014-02" db="EMBL/GenBank/DDBJ databases">
        <title>Draft Genome of Hylemonella gracilis isolated from the Niagara River.</title>
        <authorList>
            <person name="Pawlowski D.R."/>
            <person name="Koudelka G.B."/>
        </authorList>
    </citation>
    <scope>NUCLEOTIDE SEQUENCE [LARGE SCALE GENOMIC DNA]</scope>
    <source>
        <strain evidence="1 2">Niagara R</strain>
    </source>
</reference>
<evidence type="ECO:0000313" key="1">
    <source>
        <dbReference type="EMBL" id="EYC52815.1"/>
    </source>
</evidence>
<dbReference type="eggNOG" id="ENOG502ZBYH">
    <property type="taxonomic scope" value="Bacteria"/>
</dbReference>
<name>A0A016XLN2_9BURK</name>
<comment type="caution">
    <text evidence="1">The sequence shown here is derived from an EMBL/GenBank/DDBJ whole genome shotgun (WGS) entry which is preliminary data.</text>
</comment>
<dbReference type="InterPro" id="IPR032811">
    <property type="entry name" value="Put_conjugal_transfer"/>
</dbReference>
<accession>A0A016XLN2</accession>
<dbReference type="Proteomes" id="UP000023268">
    <property type="component" value="Unassembled WGS sequence"/>
</dbReference>
<evidence type="ECO:0000313" key="2">
    <source>
        <dbReference type="Proteomes" id="UP000023268"/>
    </source>
</evidence>
<proteinExistence type="predicted"/>
<gene>
    <name evidence="1" type="ORF">AZ34_05680</name>
</gene>
<dbReference type="AlphaFoldDB" id="A0A016XLN2"/>